<dbReference type="InterPro" id="IPR015300">
    <property type="entry name" value="DNA-bd_pseudobarrel_sf"/>
</dbReference>
<dbReference type="PANTHER" id="PTHR31541:SF25">
    <property type="entry name" value="GAMMA-GLIADIN B"/>
    <property type="match status" value="1"/>
</dbReference>
<feature type="region of interest" description="Disordered" evidence="6">
    <location>
        <begin position="77"/>
        <end position="108"/>
    </location>
</feature>
<dbReference type="Pfam" id="PF03754">
    <property type="entry name" value="At2g31720-like"/>
    <property type="match status" value="1"/>
</dbReference>
<dbReference type="InterPro" id="IPR005508">
    <property type="entry name" value="At2g31720-like"/>
</dbReference>
<dbReference type="PANTHER" id="PTHR31541">
    <property type="entry name" value="B3 DOMAIN PLANT PROTEIN-RELATED"/>
    <property type="match status" value="1"/>
</dbReference>
<keyword evidence="3" id="KW-0238">DNA-binding</keyword>
<protein>
    <submittedName>
        <fullName evidence="7">B3 domain-containing protein</fullName>
    </submittedName>
</protein>
<keyword evidence="4" id="KW-0804">Transcription</keyword>
<accession>A0A5B6X2U8</accession>
<dbReference type="AlphaFoldDB" id="A0A5B6X2U8"/>
<dbReference type="OrthoDB" id="1090008at2759"/>
<organism evidence="7 8">
    <name type="scientific">Gossypium australe</name>
    <dbReference type="NCBI Taxonomy" id="47621"/>
    <lineage>
        <taxon>Eukaryota</taxon>
        <taxon>Viridiplantae</taxon>
        <taxon>Streptophyta</taxon>
        <taxon>Embryophyta</taxon>
        <taxon>Tracheophyta</taxon>
        <taxon>Spermatophyta</taxon>
        <taxon>Magnoliopsida</taxon>
        <taxon>eudicotyledons</taxon>
        <taxon>Gunneridae</taxon>
        <taxon>Pentapetalae</taxon>
        <taxon>rosids</taxon>
        <taxon>malvids</taxon>
        <taxon>Malvales</taxon>
        <taxon>Malvaceae</taxon>
        <taxon>Malvoideae</taxon>
        <taxon>Gossypium</taxon>
    </lineage>
</organism>
<dbReference type="Gene3D" id="2.40.330.10">
    <property type="entry name" value="DNA-binding pseudobarrel domain"/>
    <property type="match status" value="1"/>
</dbReference>
<comment type="caution">
    <text evidence="7">The sequence shown here is derived from an EMBL/GenBank/DDBJ whole genome shotgun (WGS) entry which is preliminary data.</text>
</comment>
<evidence type="ECO:0000256" key="3">
    <source>
        <dbReference type="ARBA" id="ARBA00023125"/>
    </source>
</evidence>
<evidence type="ECO:0000256" key="4">
    <source>
        <dbReference type="ARBA" id="ARBA00023163"/>
    </source>
</evidence>
<dbReference type="GO" id="GO:0005634">
    <property type="term" value="C:nucleus"/>
    <property type="evidence" value="ECO:0007669"/>
    <property type="project" value="UniProtKB-SubCell"/>
</dbReference>
<dbReference type="EMBL" id="SMMG02000001">
    <property type="protein sequence ID" value="KAA3488541.1"/>
    <property type="molecule type" value="Genomic_DNA"/>
</dbReference>
<dbReference type="Proteomes" id="UP000325315">
    <property type="component" value="Unassembled WGS sequence"/>
</dbReference>
<gene>
    <name evidence="7" type="ORF">EPI10_032285</name>
</gene>
<sequence>MSELKGKEQVDDGDRSWLELLNSVEAPTSSESEKLQKLTQMILPKFVARLVTEMENKMMVEKESLKSCHEAGVEEGKQDYLIGKQKKRKSSDGRKKKQKTNNINNHRKRQDLEKFMELGLEPPPDMPQVFKDCIKDLGGSEIKLIIQKFLQVTNLRSQQNRLSMSLKQIRSTFLHEDEEGMLNAKRQMAVTFIEPCLSVSTVNLAKWNIGSSLSYIINGDYSKVLKNNRDSLKPNAVVQIWSFRVQPNSQLGFALIKVIDGEDGHVID</sequence>
<evidence type="ECO:0000256" key="1">
    <source>
        <dbReference type="ARBA" id="ARBA00004123"/>
    </source>
</evidence>
<comment type="subcellular location">
    <subcellularLocation>
        <location evidence="1">Nucleus</location>
    </subcellularLocation>
</comment>
<feature type="compositionally biased region" description="Basic residues" evidence="6">
    <location>
        <begin position="84"/>
        <end position="108"/>
    </location>
</feature>
<keyword evidence="2" id="KW-0805">Transcription regulation</keyword>
<reference evidence="7" key="1">
    <citation type="submission" date="2019-08" db="EMBL/GenBank/DDBJ databases">
        <authorList>
            <person name="Liu F."/>
        </authorList>
    </citation>
    <scope>NUCLEOTIDE SEQUENCE [LARGE SCALE GENOMIC DNA]</scope>
    <source>
        <strain evidence="7">PA1801</strain>
        <tissue evidence="7">Leaf</tissue>
    </source>
</reference>
<keyword evidence="8" id="KW-1185">Reference proteome</keyword>
<evidence type="ECO:0000256" key="6">
    <source>
        <dbReference type="SAM" id="MobiDB-lite"/>
    </source>
</evidence>
<evidence type="ECO:0000313" key="8">
    <source>
        <dbReference type="Proteomes" id="UP000325315"/>
    </source>
</evidence>
<proteinExistence type="predicted"/>
<name>A0A5B6X2U8_9ROSI</name>
<evidence type="ECO:0000313" key="7">
    <source>
        <dbReference type="EMBL" id="KAA3488541.1"/>
    </source>
</evidence>
<evidence type="ECO:0000256" key="2">
    <source>
        <dbReference type="ARBA" id="ARBA00023015"/>
    </source>
</evidence>
<keyword evidence="5" id="KW-0539">Nucleus</keyword>
<evidence type="ECO:0000256" key="5">
    <source>
        <dbReference type="ARBA" id="ARBA00023242"/>
    </source>
</evidence>
<dbReference type="GO" id="GO:0003677">
    <property type="term" value="F:DNA binding"/>
    <property type="evidence" value="ECO:0007669"/>
    <property type="project" value="UniProtKB-KW"/>
</dbReference>